<sequence length="41" mass="4900">MFFWPYSAHVVERIAMYEPTTAEITINTSNVYFRIFTGFTF</sequence>
<dbReference type="RefSeq" id="YP_009199640.1">
    <property type="nucleotide sequence ID" value="NC_028812.1"/>
</dbReference>
<protein>
    <submittedName>
        <fullName evidence="1">Uncharacterized protein</fullName>
    </submittedName>
</protein>
<dbReference type="Proteomes" id="UP000031807">
    <property type="component" value="Segment"/>
</dbReference>
<reference evidence="1 2" key="1">
    <citation type="submission" date="2014-10" db="EMBL/GenBank/DDBJ databases">
        <title>Characterization of phage pPM_01 specific to Proteus mirabilis.</title>
        <authorList>
            <person name="Wirjon I.A."/>
            <person name="Mat Arip Y."/>
        </authorList>
    </citation>
    <scope>NUCLEOTIDE SEQUENCE [LARGE SCALE GENOMIC DNA]</scope>
</reference>
<dbReference type="KEGG" id="vg:26626751"/>
<organism evidence="1 2">
    <name type="scientific">Proteus phage pPM_01</name>
    <dbReference type="NCBI Taxonomy" id="1567485"/>
    <lineage>
        <taxon>Viruses</taxon>
        <taxon>Duplodnaviria</taxon>
        <taxon>Heunggongvirae</taxon>
        <taxon>Uroviricota</taxon>
        <taxon>Caudoviricetes</taxon>
        <taxon>Casjensviridae</taxon>
        <taxon>Lavrentievavirus</taxon>
        <taxon>Lavrentievavirus pPM01</taxon>
    </lineage>
</organism>
<evidence type="ECO:0000313" key="2">
    <source>
        <dbReference type="Proteomes" id="UP000031807"/>
    </source>
</evidence>
<evidence type="ECO:0000313" key="1">
    <source>
        <dbReference type="EMBL" id="AJA41276.1"/>
    </source>
</evidence>
<name>A0A0B4SJZ6_9CAUD</name>
<dbReference type="GeneID" id="26626751"/>
<accession>A0A0B4SJZ6</accession>
<dbReference type="EMBL" id="KP063118">
    <property type="protein sequence ID" value="AJA41276.1"/>
    <property type="molecule type" value="Genomic_DNA"/>
</dbReference>
<gene>
    <name evidence="1" type="ORF">pPM01_0027</name>
</gene>
<proteinExistence type="predicted"/>
<keyword evidence="2" id="KW-1185">Reference proteome</keyword>